<dbReference type="Pfam" id="PF13415">
    <property type="entry name" value="Beta-prop_FBX42"/>
    <property type="match status" value="1"/>
</dbReference>
<dbReference type="Gene3D" id="2.120.10.80">
    <property type="entry name" value="Kelch-type beta propeller"/>
    <property type="match status" value="1"/>
</dbReference>
<evidence type="ECO:0000259" key="3">
    <source>
        <dbReference type="PROSITE" id="PS50181"/>
    </source>
</evidence>
<dbReference type="AlphaFoldDB" id="A0A1I8NDM0"/>
<dbReference type="InterPro" id="IPR001810">
    <property type="entry name" value="F-box_dom"/>
</dbReference>
<dbReference type="SUPFAM" id="SSF81383">
    <property type="entry name" value="F-box domain"/>
    <property type="match status" value="1"/>
</dbReference>
<dbReference type="SMART" id="SM00256">
    <property type="entry name" value="FBOX"/>
    <property type="match status" value="1"/>
</dbReference>
<dbReference type="RefSeq" id="XP_005189241.2">
    <property type="nucleotide sequence ID" value="XM_005189184.4"/>
</dbReference>
<feature type="coiled-coil region" evidence="1">
    <location>
        <begin position="627"/>
        <end position="654"/>
    </location>
</feature>
<dbReference type="VEuPathDB" id="VectorBase:MDOMA2_004586"/>
<protein>
    <recommendedName>
        <fullName evidence="3">F-box domain-containing protein</fullName>
    </recommendedName>
</protein>
<name>A0A1I8NDM0_MUSDO</name>
<dbReference type="eggNOG" id="KOG0379">
    <property type="taxonomic scope" value="Eukaryota"/>
</dbReference>
<feature type="region of interest" description="Disordered" evidence="2">
    <location>
        <begin position="534"/>
        <end position="577"/>
    </location>
</feature>
<dbReference type="InterPro" id="IPR015915">
    <property type="entry name" value="Kelch-typ_b-propeller"/>
</dbReference>
<dbReference type="InterPro" id="IPR052821">
    <property type="entry name" value="F-box_only_SRC"/>
</dbReference>
<dbReference type="CDD" id="cd22110">
    <property type="entry name" value="F-box_FBXO42"/>
    <property type="match status" value="1"/>
</dbReference>
<dbReference type="STRING" id="7370.A0A1I8NDM0"/>
<dbReference type="Pfam" id="PF12937">
    <property type="entry name" value="F-box-like"/>
    <property type="match status" value="1"/>
</dbReference>
<feature type="compositionally biased region" description="Polar residues" evidence="2">
    <location>
        <begin position="549"/>
        <end position="565"/>
    </location>
</feature>
<evidence type="ECO:0000256" key="2">
    <source>
        <dbReference type="SAM" id="MobiDB-lite"/>
    </source>
</evidence>
<evidence type="ECO:0000256" key="1">
    <source>
        <dbReference type="SAM" id="Coils"/>
    </source>
</evidence>
<proteinExistence type="predicted"/>
<reference evidence="4" key="1">
    <citation type="submission" date="2020-05" db="UniProtKB">
        <authorList>
            <consortium name="EnsemblMetazoa"/>
        </authorList>
    </citation>
    <scope>IDENTIFICATION</scope>
    <source>
        <strain evidence="4">Aabys</strain>
    </source>
</reference>
<feature type="region of interest" description="Disordered" evidence="2">
    <location>
        <begin position="470"/>
        <end position="494"/>
    </location>
</feature>
<dbReference type="InterPro" id="IPR036047">
    <property type="entry name" value="F-box-like_dom_sf"/>
</dbReference>
<feature type="region of interest" description="Disordered" evidence="2">
    <location>
        <begin position="26"/>
        <end position="67"/>
    </location>
</feature>
<dbReference type="GO" id="GO:0019005">
    <property type="term" value="C:SCF ubiquitin ligase complex"/>
    <property type="evidence" value="ECO:0007669"/>
    <property type="project" value="TreeGrafter"/>
</dbReference>
<dbReference type="SUPFAM" id="SSF117281">
    <property type="entry name" value="Kelch motif"/>
    <property type="match status" value="1"/>
</dbReference>
<dbReference type="EnsemblMetazoa" id="MDOA014128-RA">
    <property type="protein sequence ID" value="MDOA014128-PA"/>
    <property type="gene ID" value="MDOA014128"/>
</dbReference>
<organism evidence="4">
    <name type="scientific">Musca domestica</name>
    <name type="common">House fly</name>
    <dbReference type="NCBI Taxonomy" id="7370"/>
    <lineage>
        <taxon>Eukaryota</taxon>
        <taxon>Metazoa</taxon>
        <taxon>Ecdysozoa</taxon>
        <taxon>Arthropoda</taxon>
        <taxon>Hexapoda</taxon>
        <taxon>Insecta</taxon>
        <taxon>Pterygota</taxon>
        <taxon>Neoptera</taxon>
        <taxon>Endopterygota</taxon>
        <taxon>Diptera</taxon>
        <taxon>Brachycera</taxon>
        <taxon>Muscomorpha</taxon>
        <taxon>Muscoidea</taxon>
        <taxon>Muscidae</taxon>
        <taxon>Musca</taxon>
    </lineage>
</organism>
<dbReference type="VEuPathDB" id="VectorBase:MDOA014128"/>
<feature type="compositionally biased region" description="Basic and acidic residues" evidence="2">
    <location>
        <begin position="534"/>
        <end position="548"/>
    </location>
</feature>
<keyword evidence="1" id="KW-0175">Coiled coil</keyword>
<dbReference type="PANTHER" id="PTHR46432:SF1">
    <property type="entry name" value="F-BOX ONLY PROTEIN 42"/>
    <property type="match status" value="1"/>
</dbReference>
<dbReference type="PANTHER" id="PTHR46432">
    <property type="entry name" value="F-BOX ONLY PROTEIN 42"/>
    <property type="match status" value="1"/>
</dbReference>
<dbReference type="Gene3D" id="1.20.1280.50">
    <property type="match status" value="1"/>
</dbReference>
<dbReference type="GO" id="GO:1990756">
    <property type="term" value="F:ubiquitin-like ligase-substrate adaptor activity"/>
    <property type="evidence" value="ECO:0007669"/>
    <property type="project" value="TreeGrafter"/>
</dbReference>
<dbReference type="PROSITE" id="PS50181">
    <property type="entry name" value="FBOX"/>
    <property type="match status" value="1"/>
</dbReference>
<gene>
    <name evidence="4" type="primary">101887420</name>
</gene>
<evidence type="ECO:0000313" key="4">
    <source>
        <dbReference type="EnsemblMetazoa" id="MDOA014128-PA"/>
    </source>
</evidence>
<feature type="compositionally biased region" description="Polar residues" evidence="2">
    <location>
        <begin position="49"/>
        <end position="60"/>
    </location>
</feature>
<sequence length="752" mass="84948">MDDDTTTKMKVKDQCQCSQNDKVNLATMQKQSTNDEDGSTSSSGDDNNVAESVNESNQTVNEKELADRTDDGNCCVAKDEEEYHVNMLPDEMLEFILTYLPPYKDLENCRLVCKRWNGIVKNLIRRSKINLHKGLVDYRLSWQVYSQQTAASIEAKNGGTNCGSPTTPIIAGRFSHSAVRHGNSMYVFGGGSSSDTTFNDLWRFDLSEMRWERPLSMGSYPSPKGSASMVCWREQLVLFGGWRYPSLHPPYQQWCLFDELHYYDLLTNRWSVALTMTSPPPLAGHSASVHGDIMVIFGGYQIIEGVNSNSNETWCLDLAEHRWWQPTFLGTLKPPARYGQFQLVLDDKHLLVVGGCGGPNSVYSDAWLLDMSRDLWQWKSIPVRNKKYAASHMWCNPACKIDSKLVVLGPTPNMPQDFQLMKQARVPVGGGHAAPRPGGGLGHNNHNNPLDRHRPRAMLDGGGAVRIPAVNHNRLENQRRPGAGQGNIPREGPDDHYFAQRRAILNQHQQNANNNNFVNNHNNIHNLQPRYGSLRDLHQAPSPEERNQNRPSTSAGSSPRFNGSHQHQDNEANGGGLDQEAANRLQRNLALRCRENEPLLPKRFDELYEDQFRMAAFNVQNRPRSLSKDHNERIRRMEEKMNALRNSRRSAMVEQKVIKEPSPKRAKRNVLSLFVCDLSNALSETTEPYIEWLEYKNYGVIPGAPERLILSTMVPGHGELILFGGVHKETLSEITHQVSNTVHFLSAPRDIV</sequence>
<dbReference type="OrthoDB" id="9973021at2759"/>
<dbReference type="KEGG" id="mde:101887420"/>
<accession>A0A1I8NDM0</accession>
<feature type="domain" description="F-box" evidence="3">
    <location>
        <begin position="82"/>
        <end position="131"/>
    </location>
</feature>